<comment type="caution">
    <text evidence="11">The sequence shown here is derived from an EMBL/GenBank/DDBJ whole genome shotgun (WGS) entry which is preliminary data.</text>
</comment>
<evidence type="ECO:0000256" key="4">
    <source>
        <dbReference type="ARBA" id="ARBA00022490"/>
    </source>
</evidence>
<evidence type="ECO:0000256" key="6">
    <source>
        <dbReference type="ARBA" id="ARBA00022827"/>
    </source>
</evidence>
<evidence type="ECO:0000256" key="2">
    <source>
        <dbReference type="ARBA" id="ARBA00004496"/>
    </source>
</evidence>
<reference evidence="11 12" key="1">
    <citation type="journal article" date="2016" name="Antonie Van Leeuwenhoek">
        <title>Photobacterium sanguinicancri sp. nov. isolated from marine animals.</title>
        <authorList>
            <person name="Gomez-Gil B."/>
            <person name="Roque A."/>
            <person name="Rotllant G."/>
            <person name="Romalde J.L."/>
            <person name="Doce A."/>
            <person name="Eggermont M."/>
            <person name="Defoirdt T."/>
        </authorList>
    </citation>
    <scope>NUCLEOTIDE SEQUENCE [LARGE SCALE GENOMIC DNA]</scope>
    <source>
        <strain evidence="11 12">CAIM 1827</strain>
    </source>
</reference>
<proteinExistence type="inferred from homology"/>
<name>A0ABX4FUI8_9GAMM</name>
<dbReference type="Gene3D" id="3.50.50.60">
    <property type="entry name" value="FAD/NAD(P)-binding domain"/>
    <property type="match status" value="2"/>
</dbReference>
<dbReference type="RefSeq" id="WP_094958175.1">
    <property type="nucleotide sequence ID" value="NZ_NOIF01000154.1"/>
</dbReference>
<dbReference type="PRINTS" id="PR00411">
    <property type="entry name" value="PNDRDTASEI"/>
</dbReference>
<feature type="domain" description="FAD/NAD(P)-binding" evidence="9">
    <location>
        <begin position="4"/>
        <end position="287"/>
    </location>
</feature>
<keyword evidence="6" id="KW-0274">FAD</keyword>
<evidence type="ECO:0000313" key="12">
    <source>
        <dbReference type="Proteomes" id="UP000215999"/>
    </source>
</evidence>
<gene>
    <name evidence="11" type="ORF">ASV53_18470</name>
</gene>
<feature type="domain" description="Rubredoxin binding" evidence="10">
    <location>
        <begin position="314"/>
        <end position="385"/>
    </location>
</feature>
<evidence type="ECO:0000256" key="8">
    <source>
        <dbReference type="ARBA" id="ARBA00023027"/>
    </source>
</evidence>
<dbReference type="InterPro" id="IPR050260">
    <property type="entry name" value="FAD-bd_OxRdtase"/>
</dbReference>
<keyword evidence="5" id="KW-0285">Flavoprotein</keyword>
<dbReference type="Proteomes" id="UP000215999">
    <property type="component" value="Unassembled WGS sequence"/>
</dbReference>
<dbReference type="PANTHER" id="PTHR43429">
    <property type="entry name" value="PYRIDINE NUCLEOTIDE-DISULFIDE OXIDOREDUCTASE DOMAIN-CONTAINING"/>
    <property type="match status" value="1"/>
</dbReference>
<organism evidence="11 12">
    <name type="scientific">Photobacterium sanguinicancri</name>
    <dbReference type="NCBI Taxonomy" id="875932"/>
    <lineage>
        <taxon>Bacteria</taxon>
        <taxon>Pseudomonadati</taxon>
        <taxon>Pseudomonadota</taxon>
        <taxon>Gammaproteobacteria</taxon>
        <taxon>Vibrionales</taxon>
        <taxon>Vibrionaceae</taxon>
        <taxon>Photobacterium</taxon>
    </lineage>
</organism>
<dbReference type="Pfam" id="PF07992">
    <property type="entry name" value="Pyr_redox_2"/>
    <property type="match status" value="1"/>
</dbReference>
<accession>A0ABX4FUI8</accession>
<keyword evidence="8" id="KW-0520">NAD</keyword>
<keyword evidence="7" id="KW-0560">Oxidoreductase</keyword>
<dbReference type="NCBIfam" id="NF003437">
    <property type="entry name" value="PRK04965.1"/>
    <property type="match status" value="1"/>
</dbReference>
<comment type="subcellular location">
    <subcellularLocation>
        <location evidence="2">Cytoplasm</location>
    </subcellularLocation>
</comment>
<keyword evidence="12" id="KW-1185">Reference proteome</keyword>
<dbReference type="Pfam" id="PF18113">
    <property type="entry name" value="Rbx_binding"/>
    <property type="match status" value="1"/>
</dbReference>
<comment type="cofactor">
    <cofactor evidence="1">
        <name>FAD</name>
        <dbReference type="ChEBI" id="CHEBI:57692"/>
    </cofactor>
</comment>
<dbReference type="PRINTS" id="PR00368">
    <property type="entry name" value="FADPNR"/>
</dbReference>
<dbReference type="InterPro" id="IPR023753">
    <property type="entry name" value="FAD/NAD-binding_dom"/>
</dbReference>
<evidence type="ECO:0000256" key="3">
    <source>
        <dbReference type="ARBA" id="ARBA00006442"/>
    </source>
</evidence>
<dbReference type="EMBL" id="NOIF01000154">
    <property type="protein sequence ID" value="OZS42421.1"/>
    <property type="molecule type" value="Genomic_DNA"/>
</dbReference>
<protein>
    <submittedName>
        <fullName evidence="11">FAD-dependent oxidoreductase</fullName>
    </submittedName>
</protein>
<evidence type="ECO:0000256" key="1">
    <source>
        <dbReference type="ARBA" id="ARBA00001974"/>
    </source>
</evidence>
<evidence type="ECO:0000313" key="11">
    <source>
        <dbReference type="EMBL" id="OZS42421.1"/>
    </source>
</evidence>
<dbReference type="PANTHER" id="PTHR43429:SF3">
    <property type="entry name" value="NITRITE REDUCTASE [NAD(P)H]"/>
    <property type="match status" value="1"/>
</dbReference>
<dbReference type="InterPro" id="IPR041364">
    <property type="entry name" value="Rbx-bd"/>
</dbReference>
<dbReference type="SUPFAM" id="SSF51905">
    <property type="entry name" value="FAD/NAD(P)-binding domain"/>
    <property type="match status" value="1"/>
</dbReference>
<keyword evidence="4" id="KW-0963">Cytoplasm</keyword>
<evidence type="ECO:0000259" key="10">
    <source>
        <dbReference type="Pfam" id="PF18113"/>
    </source>
</evidence>
<sequence>MSDHIVIVGSGFAAYQLVKSIRKLDTATAITAITVVTADNGDDYAKPDLSHVFSRQQTASDLIKQSATEFAQANAITLLNNTRVEAIDSTGKQLDYVNKSSKGTLQYSKLVLATGAQAFVPPFTGNAADEVITLNSLTEYAANQDKIAAAKSVLVLGAGLIGTEIAMDLSIAGKQVTLTDKATHIMPSLLPEILSASVYQTMAEHGVVLKLGQTVDSIHRHHQQLIAQTSDGQHTEYDVIIAAMGLKSNITLAKQAGLTIQQGIVIDSHLQTSHPDIYALGDCAEMDGQVRAFLQPTMLSAMALAKTLTGNPTPVNLPNSLIKAKTPWFPLSLSGQTTRKDTKWEIIKTESGYIAKAFDPQTNNLLGFVASHDQQSSAFPLLRQLQ</sequence>
<comment type="similarity">
    <text evidence="3">Belongs to the FAD-dependent oxidoreductase family.</text>
</comment>
<evidence type="ECO:0000256" key="7">
    <source>
        <dbReference type="ARBA" id="ARBA00023002"/>
    </source>
</evidence>
<evidence type="ECO:0000256" key="5">
    <source>
        <dbReference type="ARBA" id="ARBA00022630"/>
    </source>
</evidence>
<dbReference type="InterPro" id="IPR036188">
    <property type="entry name" value="FAD/NAD-bd_sf"/>
</dbReference>
<evidence type="ECO:0000259" key="9">
    <source>
        <dbReference type="Pfam" id="PF07992"/>
    </source>
</evidence>